<evidence type="ECO:0000259" key="21">
    <source>
        <dbReference type="PROSITE" id="PS50873"/>
    </source>
</evidence>
<dbReference type="GO" id="GO:0046872">
    <property type="term" value="F:metal ion binding"/>
    <property type="evidence" value="ECO:0007669"/>
    <property type="project" value="UniProtKB-UniRule"/>
</dbReference>
<feature type="disulfide bond" evidence="18">
    <location>
        <begin position="91"/>
        <end position="174"/>
    </location>
</feature>
<evidence type="ECO:0000256" key="1">
    <source>
        <dbReference type="ARBA" id="ARBA00000189"/>
    </source>
</evidence>
<keyword evidence="8 16" id="KW-0479">Metal-binding</keyword>
<dbReference type="InterPro" id="IPR019793">
    <property type="entry name" value="Peroxidases_heam-ligand_BS"/>
</dbReference>
<feature type="binding site" description="axial binding residue" evidence="16">
    <location>
        <position position="252"/>
    </location>
    <ligand>
        <name>heme b</name>
        <dbReference type="ChEBI" id="CHEBI:60344"/>
    </ligand>
    <ligandPart>
        <name>Fe</name>
        <dbReference type="ChEBI" id="CHEBI:18248"/>
    </ligandPart>
</feature>
<dbReference type="EMBL" id="BSYO01000020">
    <property type="protein sequence ID" value="GMH19543.1"/>
    <property type="molecule type" value="Genomic_DNA"/>
</dbReference>
<organism evidence="22 23">
    <name type="scientific">Nepenthes gracilis</name>
    <name type="common">Slender pitcher plant</name>
    <dbReference type="NCBI Taxonomy" id="150966"/>
    <lineage>
        <taxon>Eukaryota</taxon>
        <taxon>Viridiplantae</taxon>
        <taxon>Streptophyta</taxon>
        <taxon>Embryophyta</taxon>
        <taxon>Tracheophyta</taxon>
        <taxon>Spermatophyta</taxon>
        <taxon>Magnoliopsida</taxon>
        <taxon>eudicotyledons</taxon>
        <taxon>Gunneridae</taxon>
        <taxon>Pentapetalae</taxon>
        <taxon>Caryophyllales</taxon>
        <taxon>Nepenthaceae</taxon>
        <taxon>Nepenthes</taxon>
    </lineage>
</organism>
<evidence type="ECO:0000256" key="17">
    <source>
        <dbReference type="PIRSR" id="PIRSR600823-4"/>
    </source>
</evidence>
<dbReference type="GO" id="GO:0042744">
    <property type="term" value="P:hydrogen peroxide catabolic process"/>
    <property type="evidence" value="ECO:0007669"/>
    <property type="project" value="UniProtKB-KW"/>
</dbReference>
<keyword evidence="13 19" id="KW-0376">Hydrogen peroxide</keyword>
<keyword evidence="12 18" id="KW-1015">Disulfide bond</keyword>
<comment type="similarity">
    <text evidence="3">Belongs to the peroxidase family. Ascorbate peroxidase subfamily.</text>
</comment>
<protein>
    <recommendedName>
        <fullName evidence="4 19">Peroxidase</fullName>
        <ecNumber evidence="4 19">1.11.1.7</ecNumber>
    </recommendedName>
</protein>
<feature type="binding site" evidence="16">
    <location>
        <position position="308"/>
    </location>
    <ligand>
        <name>Ca(2+)</name>
        <dbReference type="ChEBI" id="CHEBI:29108"/>
        <label>2</label>
    </ligand>
</feature>
<evidence type="ECO:0000313" key="22">
    <source>
        <dbReference type="EMBL" id="GMH19543.1"/>
    </source>
</evidence>
<comment type="caution">
    <text evidence="22">The sequence shown here is derived from an EMBL/GenBank/DDBJ whole genome shotgun (WGS) entry which is preliminary data.</text>
</comment>
<comment type="cofactor">
    <cofactor evidence="16 19">
        <name>Ca(2+)</name>
        <dbReference type="ChEBI" id="CHEBI:29108"/>
    </cofactor>
    <text evidence="16 19">Binds 2 calcium ions per subunit.</text>
</comment>
<keyword evidence="20" id="KW-0472">Membrane</keyword>
<dbReference type="FunFam" id="1.10.420.10:FF:000001">
    <property type="entry name" value="Peroxidase"/>
    <property type="match status" value="1"/>
</dbReference>
<evidence type="ECO:0000256" key="9">
    <source>
        <dbReference type="ARBA" id="ARBA00022837"/>
    </source>
</evidence>
<dbReference type="InterPro" id="IPR033905">
    <property type="entry name" value="Secretory_peroxidase"/>
</dbReference>
<dbReference type="SUPFAM" id="SSF48113">
    <property type="entry name" value="Heme-dependent peroxidases"/>
    <property type="match status" value="1"/>
</dbReference>
<feature type="active site" description="Proton acceptor" evidence="14">
    <location>
        <position position="122"/>
    </location>
</feature>
<dbReference type="Gene3D" id="1.10.420.10">
    <property type="entry name" value="Peroxidase, domain 2"/>
    <property type="match status" value="1"/>
</dbReference>
<evidence type="ECO:0000256" key="12">
    <source>
        <dbReference type="ARBA" id="ARBA00023157"/>
    </source>
</evidence>
<evidence type="ECO:0000256" key="13">
    <source>
        <dbReference type="ARBA" id="ARBA00023324"/>
    </source>
</evidence>
<dbReference type="InterPro" id="IPR000823">
    <property type="entry name" value="Peroxidase_pln"/>
</dbReference>
<evidence type="ECO:0000256" key="7">
    <source>
        <dbReference type="ARBA" id="ARBA00022617"/>
    </source>
</evidence>
<evidence type="ECO:0000256" key="14">
    <source>
        <dbReference type="PIRSR" id="PIRSR600823-1"/>
    </source>
</evidence>
<comment type="subcellular location">
    <subcellularLocation>
        <location evidence="19">Secreted</location>
    </subcellularLocation>
</comment>
<evidence type="ECO:0000256" key="18">
    <source>
        <dbReference type="PIRSR" id="PIRSR600823-5"/>
    </source>
</evidence>
<comment type="cofactor">
    <cofactor evidence="16 19">
        <name>heme b</name>
        <dbReference type="ChEBI" id="CHEBI:60344"/>
    </cofactor>
    <text evidence="16 19">Binds 1 heme b (iron(II)-protoporphyrin IX) group per subunit.</text>
</comment>
<feature type="disulfide bond" evidence="18">
    <location>
        <begin position="259"/>
        <end position="291"/>
    </location>
</feature>
<dbReference type="PROSITE" id="PS00436">
    <property type="entry name" value="PEROXIDASE_2"/>
    <property type="match status" value="1"/>
</dbReference>
<comment type="function">
    <text evidence="2">Removal of H(2)O(2), oxidation of toxic reductants, biosynthesis and degradation of lignin, suberization, auxin catabolism, response to environmental stresses such as wounding, pathogen attack and oxidative stress. These functions might be dependent on each isozyme/isoform in each plant tissue.</text>
</comment>
<keyword evidence="20" id="KW-1133">Transmembrane helix</keyword>
<feature type="binding site" evidence="16">
    <location>
        <position position="128"/>
    </location>
    <ligand>
        <name>Ca(2+)</name>
        <dbReference type="ChEBI" id="CHEBI:29108"/>
        <label>1</label>
    </ligand>
</feature>
<dbReference type="PRINTS" id="PR00461">
    <property type="entry name" value="PLPEROXIDASE"/>
</dbReference>
<evidence type="ECO:0000256" key="8">
    <source>
        <dbReference type="ARBA" id="ARBA00022723"/>
    </source>
</evidence>
<evidence type="ECO:0000256" key="11">
    <source>
        <dbReference type="ARBA" id="ARBA00023004"/>
    </source>
</evidence>
<dbReference type="InterPro" id="IPR002016">
    <property type="entry name" value="Haem_peroxidase"/>
</dbReference>
<dbReference type="GO" id="GO:0005576">
    <property type="term" value="C:extracellular region"/>
    <property type="evidence" value="ECO:0007669"/>
    <property type="project" value="UniProtKB-SubCell"/>
</dbReference>
<dbReference type="FunFam" id="1.10.520.10:FF:000008">
    <property type="entry name" value="Peroxidase"/>
    <property type="match status" value="1"/>
</dbReference>
<keyword evidence="7 19" id="KW-0349">Heme</keyword>
<sequence length="383" mass="41799">MDFTGNDSCVFRGPHIYIFRLQFFVVSCPHTKMSTLSSSSSSAASAVTLFAALPILLLAILLETSQCLDAKPANATRRQRQLSVDYYAKSCPQVEQLVASVTARQFKEAPVSAAATIRLFFHDCFVEGCDASILISTRPGSKVLAEKDAPDNKNLAAEAFDSINKAKSLVESKCPGLISCADILALAARDFVHLAGGPYYQVKKGRWDGRISMASRVTSNLPRVNSTVDELINLFASKGLTVNDLVILSGAHTIGFSHCEHIINRIYDHKGTSKPSQNIDPRLSKALKMSCPPYGGNPDIVVPFDVTTPFSFDNAYFGNLEKYMGLLVTDQALFSDPRTKALVKDMSEDKQGFFKAFAEAMQRMGSIGVKRGSKQGEIRKICT</sequence>
<feature type="binding site" evidence="16">
    <location>
        <position position="305"/>
    </location>
    <ligand>
        <name>Ca(2+)</name>
        <dbReference type="ChEBI" id="CHEBI:29108"/>
        <label>2</label>
    </ligand>
</feature>
<feature type="transmembrane region" description="Helical" evidence="20">
    <location>
        <begin position="42"/>
        <end position="62"/>
    </location>
</feature>
<dbReference type="PROSITE" id="PS50873">
    <property type="entry name" value="PEROXIDASE_4"/>
    <property type="match status" value="1"/>
</dbReference>
<dbReference type="AlphaFoldDB" id="A0AAD3XW20"/>
<evidence type="ECO:0000256" key="3">
    <source>
        <dbReference type="ARBA" id="ARBA00006873"/>
    </source>
</evidence>
<comment type="catalytic activity">
    <reaction evidence="1 19">
        <text>2 a phenolic donor + H2O2 = 2 a phenolic radical donor + 2 H2O</text>
        <dbReference type="Rhea" id="RHEA:56136"/>
        <dbReference type="ChEBI" id="CHEBI:15377"/>
        <dbReference type="ChEBI" id="CHEBI:16240"/>
        <dbReference type="ChEBI" id="CHEBI:139520"/>
        <dbReference type="ChEBI" id="CHEBI:139521"/>
        <dbReference type="EC" id="1.11.1.7"/>
    </reaction>
</comment>
<dbReference type="Proteomes" id="UP001279734">
    <property type="component" value="Unassembled WGS sequence"/>
</dbReference>
<keyword evidence="5 19" id="KW-0964">Secreted</keyword>
<feature type="site" description="Transition state stabilizer" evidence="17">
    <location>
        <position position="118"/>
    </location>
</feature>
<keyword evidence="6 19" id="KW-0575">Peroxidase</keyword>
<keyword evidence="23" id="KW-1185">Reference proteome</keyword>
<feature type="binding site" evidence="16">
    <location>
        <position position="253"/>
    </location>
    <ligand>
        <name>Ca(2+)</name>
        <dbReference type="ChEBI" id="CHEBI:29108"/>
        <label>2</label>
    </ligand>
</feature>
<feature type="disulfide bond" evidence="18">
    <location>
        <begin position="180"/>
        <end position="382"/>
    </location>
</feature>
<evidence type="ECO:0000256" key="6">
    <source>
        <dbReference type="ARBA" id="ARBA00022559"/>
    </source>
</evidence>
<feature type="binding site" evidence="16">
    <location>
        <position position="123"/>
    </location>
    <ligand>
        <name>Ca(2+)</name>
        <dbReference type="ChEBI" id="CHEBI:29108"/>
        <label>1</label>
    </ligand>
</feature>
<dbReference type="GO" id="GO:0140825">
    <property type="term" value="F:lactoperoxidase activity"/>
    <property type="evidence" value="ECO:0007669"/>
    <property type="project" value="UniProtKB-EC"/>
</dbReference>
<accession>A0AAD3XW20</accession>
<dbReference type="EC" id="1.11.1.7" evidence="4 19"/>
<reference evidence="22" key="1">
    <citation type="submission" date="2023-05" db="EMBL/GenBank/DDBJ databases">
        <title>Nepenthes gracilis genome sequencing.</title>
        <authorList>
            <person name="Fukushima K."/>
        </authorList>
    </citation>
    <scope>NUCLEOTIDE SEQUENCE</scope>
    <source>
        <strain evidence="22">SING2019-196</strain>
    </source>
</reference>
<keyword evidence="11 16" id="KW-0408">Iron</keyword>
<dbReference type="PRINTS" id="PR00458">
    <property type="entry name" value="PEROXIDASE"/>
</dbReference>
<evidence type="ECO:0000313" key="23">
    <source>
        <dbReference type="Proteomes" id="UP001279734"/>
    </source>
</evidence>
<keyword evidence="10 19" id="KW-0560">Oxidoreductase</keyword>
<dbReference type="GO" id="GO:0020037">
    <property type="term" value="F:heme binding"/>
    <property type="evidence" value="ECO:0007669"/>
    <property type="project" value="UniProtKB-UniRule"/>
</dbReference>
<dbReference type="PANTHER" id="PTHR31517:SF59">
    <property type="entry name" value="PEROXIDASE"/>
    <property type="match status" value="1"/>
</dbReference>
<dbReference type="PROSITE" id="PS00435">
    <property type="entry name" value="PEROXIDASE_1"/>
    <property type="match status" value="1"/>
</dbReference>
<name>A0AAD3XW20_NEPGR</name>
<feature type="binding site" evidence="16">
    <location>
        <position position="132"/>
    </location>
    <ligand>
        <name>Ca(2+)</name>
        <dbReference type="ChEBI" id="CHEBI:29108"/>
        <label>1</label>
    </ligand>
</feature>
<feature type="disulfide bond" evidence="18">
    <location>
        <begin position="124"/>
        <end position="129"/>
    </location>
</feature>
<feature type="binding site" evidence="15">
    <location>
        <position position="222"/>
    </location>
    <ligand>
        <name>substrate</name>
    </ligand>
</feature>
<evidence type="ECO:0000256" key="5">
    <source>
        <dbReference type="ARBA" id="ARBA00022525"/>
    </source>
</evidence>
<evidence type="ECO:0000256" key="20">
    <source>
        <dbReference type="SAM" id="Phobius"/>
    </source>
</evidence>
<evidence type="ECO:0000256" key="15">
    <source>
        <dbReference type="PIRSR" id="PIRSR600823-2"/>
    </source>
</evidence>
<keyword evidence="9 16" id="KW-0106">Calcium</keyword>
<dbReference type="Gene3D" id="1.10.520.10">
    <property type="match status" value="1"/>
</dbReference>
<keyword evidence="20" id="KW-0812">Transmembrane</keyword>
<proteinExistence type="inferred from homology"/>
<dbReference type="InterPro" id="IPR019794">
    <property type="entry name" value="Peroxidases_AS"/>
</dbReference>
<comment type="similarity">
    <text evidence="19">Belongs to the peroxidase family. Classical plant (class III) peroxidase subfamily.</text>
</comment>
<feature type="binding site" evidence="16">
    <location>
        <position position="146"/>
    </location>
    <ligand>
        <name>Ca(2+)</name>
        <dbReference type="ChEBI" id="CHEBI:29108"/>
        <label>1</label>
    </ligand>
</feature>
<dbReference type="PANTHER" id="PTHR31517">
    <property type="match status" value="1"/>
</dbReference>
<dbReference type="CDD" id="cd00693">
    <property type="entry name" value="secretory_peroxidase"/>
    <property type="match status" value="1"/>
</dbReference>
<feature type="binding site" evidence="16">
    <location>
        <position position="126"/>
    </location>
    <ligand>
        <name>Ca(2+)</name>
        <dbReference type="ChEBI" id="CHEBI:29108"/>
        <label>1</label>
    </ligand>
</feature>
<feature type="binding site" evidence="16">
    <location>
        <position position="130"/>
    </location>
    <ligand>
        <name>Ca(2+)</name>
        <dbReference type="ChEBI" id="CHEBI:29108"/>
        <label>1</label>
    </ligand>
</feature>
<dbReference type="Pfam" id="PF00141">
    <property type="entry name" value="peroxidase"/>
    <property type="match status" value="1"/>
</dbReference>
<evidence type="ECO:0000256" key="16">
    <source>
        <dbReference type="PIRSR" id="PIRSR600823-3"/>
    </source>
</evidence>
<dbReference type="InterPro" id="IPR010255">
    <property type="entry name" value="Haem_peroxidase_sf"/>
</dbReference>
<gene>
    <name evidence="22" type="ORF">Nepgr_021384</name>
</gene>
<dbReference type="GO" id="GO:0006979">
    <property type="term" value="P:response to oxidative stress"/>
    <property type="evidence" value="ECO:0007669"/>
    <property type="project" value="UniProtKB-UniRule"/>
</dbReference>
<evidence type="ECO:0000256" key="4">
    <source>
        <dbReference type="ARBA" id="ARBA00012313"/>
    </source>
</evidence>
<feature type="domain" description="Plant heme peroxidase family profile" evidence="21">
    <location>
        <begin position="81"/>
        <end position="383"/>
    </location>
</feature>
<evidence type="ECO:0000256" key="2">
    <source>
        <dbReference type="ARBA" id="ARBA00002322"/>
    </source>
</evidence>
<evidence type="ECO:0000256" key="19">
    <source>
        <dbReference type="RuleBase" id="RU362060"/>
    </source>
</evidence>
<feature type="binding site" evidence="16">
    <location>
        <position position="313"/>
    </location>
    <ligand>
        <name>Ca(2+)</name>
        <dbReference type="ChEBI" id="CHEBI:29108"/>
        <label>2</label>
    </ligand>
</feature>
<evidence type="ECO:0000256" key="10">
    <source>
        <dbReference type="ARBA" id="ARBA00023002"/>
    </source>
</evidence>